<proteinExistence type="predicted"/>
<dbReference type="RefSeq" id="WP_035577726.1">
    <property type="nucleotide sequence ID" value="NZ_ARYJ01000001.1"/>
</dbReference>
<organism evidence="2 3">
    <name type="scientific">Hyphomonas jannaschiana VP2</name>
    <dbReference type="NCBI Taxonomy" id="1280952"/>
    <lineage>
        <taxon>Bacteria</taxon>
        <taxon>Pseudomonadati</taxon>
        <taxon>Pseudomonadota</taxon>
        <taxon>Alphaproteobacteria</taxon>
        <taxon>Hyphomonadales</taxon>
        <taxon>Hyphomonadaceae</taxon>
        <taxon>Hyphomonas</taxon>
    </lineage>
</organism>
<dbReference type="Proteomes" id="UP000024816">
    <property type="component" value="Unassembled WGS sequence"/>
</dbReference>
<sequence length="74" mass="8310">MRDWLNWTRIVAFLAVGGAVWSNFNGHDTLWLACAVVVALLVPLNLGVLAYRHWQKGQRQMMSAGKQDVEGVQD</sequence>
<dbReference type="AlphaFoldDB" id="A0A059FL72"/>
<feature type="transmembrane region" description="Helical" evidence="1">
    <location>
        <begin position="7"/>
        <end position="24"/>
    </location>
</feature>
<reference evidence="2 3" key="1">
    <citation type="journal article" date="2014" name="Antonie Van Leeuwenhoek">
        <title>Hyphomonas beringensis sp. nov. and Hyphomonas chukchiensis sp. nov., isolated from surface seawater of the Bering Sea and Chukchi Sea.</title>
        <authorList>
            <person name="Li C."/>
            <person name="Lai Q."/>
            <person name="Li G."/>
            <person name="Dong C."/>
            <person name="Wang J."/>
            <person name="Liao Y."/>
            <person name="Shao Z."/>
        </authorList>
    </citation>
    <scope>NUCLEOTIDE SEQUENCE [LARGE SCALE GENOMIC DNA]</scope>
    <source>
        <strain evidence="2 3">VP2</strain>
    </source>
</reference>
<gene>
    <name evidence="2" type="ORF">HJA_02640</name>
</gene>
<keyword evidence="1" id="KW-0812">Transmembrane</keyword>
<name>A0A059FL72_9PROT</name>
<dbReference type="STRING" id="1280952.HJA_02640"/>
<keyword evidence="1" id="KW-1133">Transmembrane helix</keyword>
<feature type="transmembrane region" description="Helical" evidence="1">
    <location>
        <begin position="30"/>
        <end position="51"/>
    </location>
</feature>
<keyword evidence="3" id="KW-1185">Reference proteome</keyword>
<protein>
    <submittedName>
        <fullName evidence="2">Uncharacterized protein</fullName>
    </submittedName>
</protein>
<comment type="caution">
    <text evidence="2">The sequence shown here is derived from an EMBL/GenBank/DDBJ whole genome shotgun (WGS) entry which is preliminary data.</text>
</comment>
<evidence type="ECO:0000313" key="3">
    <source>
        <dbReference type="Proteomes" id="UP000024816"/>
    </source>
</evidence>
<accession>A0A059FL72</accession>
<evidence type="ECO:0000313" key="2">
    <source>
        <dbReference type="EMBL" id="KCZ91400.1"/>
    </source>
</evidence>
<evidence type="ECO:0000256" key="1">
    <source>
        <dbReference type="SAM" id="Phobius"/>
    </source>
</evidence>
<keyword evidence="1" id="KW-0472">Membrane</keyword>
<dbReference type="EMBL" id="ARYJ01000001">
    <property type="protein sequence ID" value="KCZ91400.1"/>
    <property type="molecule type" value="Genomic_DNA"/>
</dbReference>